<dbReference type="AlphaFoldDB" id="A0A084IP97"/>
<dbReference type="eggNOG" id="COG1544">
    <property type="taxonomic scope" value="Bacteria"/>
</dbReference>
<keyword evidence="1" id="KW-0810">Translation regulation</keyword>
<dbReference type="NCBIfam" id="TIGR00741">
    <property type="entry name" value="yfiA"/>
    <property type="match status" value="1"/>
</dbReference>
<dbReference type="InterPro" id="IPR050574">
    <property type="entry name" value="HPF/YfiA_ribosome-assoc"/>
</dbReference>
<comment type="similarity">
    <text evidence="2">Belongs to the HPF/YfiA ribosome-associated protein family. Short HPF subfamily.</text>
</comment>
<dbReference type="GO" id="GO:0022627">
    <property type="term" value="C:cytosolic small ribosomal subunit"/>
    <property type="evidence" value="ECO:0007669"/>
    <property type="project" value="TreeGrafter"/>
</dbReference>
<dbReference type="InterPro" id="IPR003489">
    <property type="entry name" value="RHF/RaiA"/>
</dbReference>
<keyword evidence="6" id="KW-0689">Ribosomal protein</keyword>
<evidence type="ECO:0000256" key="2">
    <source>
        <dbReference type="ARBA" id="ARBA00038434"/>
    </source>
</evidence>
<evidence type="ECO:0000256" key="5">
    <source>
        <dbReference type="ARBA" id="ARBA00041319"/>
    </source>
</evidence>
<comment type="caution">
    <text evidence="6">The sequence shown here is derived from an EMBL/GenBank/DDBJ whole genome shotgun (WGS) entry which is preliminary data.</text>
</comment>
<dbReference type="CDD" id="cd00552">
    <property type="entry name" value="RaiA"/>
    <property type="match status" value="1"/>
</dbReference>
<reference evidence="6 7" key="1">
    <citation type="submission" date="2013-03" db="EMBL/GenBank/DDBJ databases">
        <title>Salinisphaera hydrothermalis C41B8 Genome Sequencing.</title>
        <authorList>
            <person name="Li C."/>
            <person name="Lai Q."/>
            <person name="Shao Z."/>
        </authorList>
    </citation>
    <scope>NUCLEOTIDE SEQUENCE [LARGE SCALE GENOMIC DNA]</scope>
    <source>
        <strain evidence="6 7">C41B8</strain>
    </source>
</reference>
<gene>
    <name evidence="6" type="ORF">C41B8_04846</name>
</gene>
<dbReference type="SUPFAM" id="SSF69754">
    <property type="entry name" value="Ribosome binding protein Y (YfiA homologue)"/>
    <property type="match status" value="1"/>
</dbReference>
<organism evidence="6 7">
    <name type="scientific">Salinisphaera hydrothermalis (strain C41B8)</name>
    <dbReference type="NCBI Taxonomy" id="1304275"/>
    <lineage>
        <taxon>Bacteria</taxon>
        <taxon>Pseudomonadati</taxon>
        <taxon>Pseudomonadota</taxon>
        <taxon>Gammaproteobacteria</taxon>
        <taxon>Salinisphaerales</taxon>
        <taxon>Salinisphaeraceae</taxon>
        <taxon>Salinisphaera</taxon>
    </lineage>
</organism>
<evidence type="ECO:0000313" key="6">
    <source>
        <dbReference type="EMBL" id="KEZ78531.1"/>
    </source>
</evidence>
<dbReference type="STRING" id="1304275.C41B8_04846"/>
<protein>
    <recommendedName>
        <fullName evidence="4">Ribosome hibernation promoting factor</fullName>
    </recommendedName>
    <alternativeName>
        <fullName evidence="5">Hibernation factor HPF</fullName>
    </alternativeName>
</protein>
<evidence type="ECO:0000256" key="1">
    <source>
        <dbReference type="ARBA" id="ARBA00022845"/>
    </source>
</evidence>
<dbReference type="Pfam" id="PF02482">
    <property type="entry name" value="Ribosomal_S30AE"/>
    <property type="match status" value="1"/>
</dbReference>
<dbReference type="InterPro" id="IPR036567">
    <property type="entry name" value="RHF-like"/>
</dbReference>
<keyword evidence="6" id="KW-0687">Ribonucleoprotein</keyword>
<name>A0A084IP97_SALHC</name>
<comment type="subunit">
    <text evidence="3">Associates exclusively with 100S ribosomes, which are dimers of 70S ribosomes.</text>
</comment>
<dbReference type="GO" id="GO:0043024">
    <property type="term" value="F:ribosomal small subunit binding"/>
    <property type="evidence" value="ECO:0007669"/>
    <property type="project" value="TreeGrafter"/>
</dbReference>
<proteinExistence type="inferred from homology"/>
<keyword evidence="7" id="KW-1185">Reference proteome</keyword>
<evidence type="ECO:0000256" key="4">
    <source>
        <dbReference type="ARBA" id="ARBA00041148"/>
    </source>
</evidence>
<evidence type="ECO:0000313" key="7">
    <source>
        <dbReference type="Proteomes" id="UP000028302"/>
    </source>
</evidence>
<dbReference type="Gene3D" id="3.30.160.100">
    <property type="entry name" value="Ribosome hibernation promotion factor-like"/>
    <property type="match status" value="1"/>
</dbReference>
<accession>A0A084IP97</accession>
<dbReference type="FunFam" id="3.30.160.100:FF:000001">
    <property type="entry name" value="Ribosome hibernation promoting factor"/>
    <property type="match status" value="1"/>
</dbReference>
<dbReference type="Proteomes" id="UP000028302">
    <property type="component" value="Unassembled WGS sequence"/>
</dbReference>
<evidence type="ECO:0000256" key="3">
    <source>
        <dbReference type="ARBA" id="ARBA00038695"/>
    </source>
</evidence>
<dbReference type="OrthoDB" id="9795980at2"/>
<dbReference type="GO" id="GO:0045900">
    <property type="term" value="P:negative regulation of translational elongation"/>
    <property type="evidence" value="ECO:0007669"/>
    <property type="project" value="TreeGrafter"/>
</dbReference>
<dbReference type="PANTHER" id="PTHR33231">
    <property type="entry name" value="30S RIBOSOMAL PROTEIN"/>
    <property type="match status" value="1"/>
</dbReference>
<dbReference type="RefSeq" id="WP_037334838.1">
    <property type="nucleotide sequence ID" value="NZ_APNK01000004.1"/>
</dbReference>
<sequence length="108" mass="12581">MNLNISGHHVDMTNALHQYVASKMERIERHFDHVLDAEVVLEVEKLRHKAEVTMQLRGATLHAEATKEDMYAAIDCMVDKLDRQTLRHKEKACDHHNRQARHIDMSTD</sequence>
<dbReference type="PANTHER" id="PTHR33231:SF1">
    <property type="entry name" value="30S RIBOSOMAL PROTEIN"/>
    <property type="match status" value="1"/>
</dbReference>
<dbReference type="EMBL" id="APNK01000004">
    <property type="protein sequence ID" value="KEZ78531.1"/>
    <property type="molecule type" value="Genomic_DNA"/>
</dbReference>